<dbReference type="EMBL" id="PCXV01000024">
    <property type="protein sequence ID" value="PIR44128.1"/>
    <property type="molecule type" value="Genomic_DNA"/>
</dbReference>
<evidence type="ECO:0000313" key="7">
    <source>
        <dbReference type="EMBL" id="PIR44128.1"/>
    </source>
</evidence>
<keyword evidence="1 5" id="KW-0808">Transferase</keyword>
<evidence type="ECO:0000256" key="6">
    <source>
        <dbReference type="RuleBase" id="RU003331"/>
    </source>
</evidence>
<evidence type="ECO:0000256" key="1">
    <source>
        <dbReference type="ARBA" id="ARBA00022679"/>
    </source>
</evidence>
<dbReference type="InterPro" id="IPR027417">
    <property type="entry name" value="P-loop_NTPase"/>
</dbReference>
<gene>
    <name evidence="7" type="ORF">COV23_01485</name>
</gene>
<keyword evidence="6" id="KW-0067">ATP-binding</keyword>
<keyword evidence="2" id="KW-0545">Nucleotide biosynthesis</keyword>
<dbReference type="GO" id="GO:0005737">
    <property type="term" value="C:cytoplasm"/>
    <property type="evidence" value="ECO:0007669"/>
    <property type="project" value="UniProtKB-SubCell"/>
</dbReference>
<proteinExistence type="inferred from homology"/>
<evidence type="ECO:0000256" key="3">
    <source>
        <dbReference type="ARBA" id="ARBA00022741"/>
    </source>
</evidence>
<comment type="catalytic activity">
    <reaction evidence="6">
        <text>AMP + ATP = 2 ADP</text>
        <dbReference type="Rhea" id="RHEA:12973"/>
        <dbReference type="ChEBI" id="CHEBI:30616"/>
        <dbReference type="ChEBI" id="CHEBI:456215"/>
        <dbReference type="ChEBI" id="CHEBI:456216"/>
        <dbReference type="EC" id="2.7.4.3"/>
    </reaction>
</comment>
<dbReference type="PANTHER" id="PTHR23359">
    <property type="entry name" value="NUCLEOTIDE KINASE"/>
    <property type="match status" value="1"/>
</dbReference>
<evidence type="ECO:0000256" key="2">
    <source>
        <dbReference type="ARBA" id="ARBA00022727"/>
    </source>
</evidence>
<evidence type="ECO:0000256" key="4">
    <source>
        <dbReference type="ARBA" id="ARBA00022777"/>
    </source>
</evidence>
<dbReference type="Pfam" id="PF00406">
    <property type="entry name" value="ADK"/>
    <property type="match status" value="1"/>
</dbReference>
<comment type="subcellular location">
    <subcellularLocation>
        <location evidence="6">Cytoplasm</location>
    </subcellularLocation>
</comment>
<evidence type="ECO:0000256" key="5">
    <source>
        <dbReference type="RuleBase" id="RU003330"/>
    </source>
</evidence>
<comment type="subunit">
    <text evidence="6">Monomer.</text>
</comment>
<comment type="caution">
    <text evidence="7">The sequence shown here is derived from an EMBL/GenBank/DDBJ whole genome shotgun (WGS) entry which is preliminary data.</text>
</comment>
<dbReference type="Proteomes" id="UP000231602">
    <property type="component" value="Unassembled WGS sequence"/>
</dbReference>
<accession>A0A2H0RC96</accession>
<sequence>MNKKKQNILSKCAIILYGPPGSGKGTQSKLLSEKLNLFNLDTGAILRQILNDPKNKNNKEIQKEKIINNAGILNTPSFVLKILAEKTKQLSKMGQSIIYSGSPRTMFEAFGDSKNPGLLNILKKEYGKQNIKIIAIEIPESETIRRNSTRVICSVCKTPVLKQFSKIKTCPFCDGKMEYRKDDNKNIIKTRLKEYKERTLPILLKAEKDKYKIIKINGSPAPFMVYKKLLEYF</sequence>
<dbReference type="InterPro" id="IPR000850">
    <property type="entry name" value="Adenylat/UMP-CMP_kin"/>
</dbReference>
<dbReference type="PRINTS" id="PR00094">
    <property type="entry name" value="ADENYLTKNASE"/>
</dbReference>
<dbReference type="AlphaFoldDB" id="A0A2H0RC96"/>
<organism evidence="7 8">
    <name type="scientific">Candidatus Wolfebacteria bacterium CG10_big_fil_rev_8_21_14_0_10_31_9</name>
    <dbReference type="NCBI Taxonomy" id="1975070"/>
    <lineage>
        <taxon>Bacteria</taxon>
        <taxon>Candidatus Wolfeibacteriota</taxon>
    </lineage>
</organism>
<dbReference type="CDD" id="cd01428">
    <property type="entry name" value="ADK"/>
    <property type="match status" value="1"/>
</dbReference>
<reference evidence="7 8" key="1">
    <citation type="submission" date="2017-09" db="EMBL/GenBank/DDBJ databases">
        <title>Depth-based differentiation of microbial function through sediment-hosted aquifers and enrichment of novel symbionts in the deep terrestrial subsurface.</title>
        <authorList>
            <person name="Probst A.J."/>
            <person name="Ladd B."/>
            <person name="Jarett J.K."/>
            <person name="Geller-Mcgrath D.E."/>
            <person name="Sieber C.M."/>
            <person name="Emerson J.B."/>
            <person name="Anantharaman K."/>
            <person name="Thomas B.C."/>
            <person name="Malmstrom R."/>
            <person name="Stieglmeier M."/>
            <person name="Klingl A."/>
            <person name="Woyke T."/>
            <person name="Ryan C.M."/>
            <person name="Banfield J.F."/>
        </authorList>
    </citation>
    <scope>NUCLEOTIDE SEQUENCE [LARGE SCALE GENOMIC DNA]</scope>
    <source>
        <strain evidence="7">CG10_big_fil_rev_8_21_14_0_10_31_9</strain>
    </source>
</reference>
<name>A0A2H0RC96_9BACT</name>
<dbReference type="Gene3D" id="3.40.50.300">
    <property type="entry name" value="P-loop containing nucleotide triphosphate hydrolases"/>
    <property type="match status" value="1"/>
</dbReference>
<dbReference type="SUPFAM" id="SSF52540">
    <property type="entry name" value="P-loop containing nucleoside triphosphate hydrolases"/>
    <property type="match status" value="1"/>
</dbReference>
<keyword evidence="3 6" id="KW-0547">Nucleotide-binding</keyword>
<dbReference type="GO" id="GO:0005524">
    <property type="term" value="F:ATP binding"/>
    <property type="evidence" value="ECO:0007669"/>
    <property type="project" value="UniProtKB-KW"/>
</dbReference>
<keyword evidence="4 5" id="KW-0418">Kinase</keyword>
<protein>
    <recommendedName>
        <fullName evidence="6">Adenylate kinase</fullName>
        <ecNumber evidence="6">2.7.4.3</ecNumber>
    </recommendedName>
</protein>
<dbReference type="GO" id="GO:0004017">
    <property type="term" value="F:AMP kinase activity"/>
    <property type="evidence" value="ECO:0007669"/>
    <property type="project" value="UniProtKB-EC"/>
</dbReference>
<comment type="similarity">
    <text evidence="5">Belongs to the adenylate kinase family.</text>
</comment>
<dbReference type="EC" id="2.7.4.3" evidence="6"/>
<evidence type="ECO:0000313" key="8">
    <source>
        <dbReference type="Proteomes" id="UP000231602"/>
    </source>
</evidence>